<dbReference type="AlphaFoldDB" id="A0AAD5W0V6"/>
<evidence type="ECO:0000256" key="6">
    <source>
        <dbReference type="SAM" id="MobiDB-lite"/>
    </source>
</evidence>
<evidence type="ECO:0000313" key="9">
    <source>
        <dbReference type="EMBL" id="KAJ3575204.1"/>
    </source>
</evidence>
<keyword evidence="3 7" id="KW-0812">Transmembrane</keyword>
<evidence type="ECO:0000256" key="5">
    <source>
        <dbReference type="ARBA" id="ARBA00023136"/>
    </source>
</evidence>
<feature type="transmembrane region" description="Helical" evidence="7">
    <location>
        <begin position="41"/>
        <end position="57"/>
    </location>
</feature>
<feature type="transmembrane region" description="Helical" evidence="7">
    <location>
        <begin position="372"/>
        <end position="392"/>
    </location>
</feature>
<feature type="domain" description="Major facilitator superfamily (MFS) profile" evidence="8">
    <location>
        <begin position="44"/>
        <end position="459"/>
    </location>
</feature>
<dbReference type="SUPFAM" id="SSF103473">
    <property type="entry name" value="MFS general substrate transporter"/>
    <property type="match status" value="1"/>
</dbReference>
<dbReference type="PROSITE" id="PS50850">
    <property type="entry name" value="MFS"/>
    <property type="match status" value="1"/>
</dbReference>
<evidence type="ECO:0000256" key="1">
    <source>
        <dbReference type="ARBA" id="ARBA00004141"/>
    </source>
</evidence>
<feature type="region of interest" description="Disordered" evidence="6">
    <location>
        <begin position="1"/>
        <end position="22"/>
    </location>
</feature>
<evidence type="ECO:0000313" key="10">
    <source>
        <dbReference type="Proteomes" id="UP001213000"/>
    </source>
</evidence>
<protein>
    <recommendedName>
        <fullName evidence="8">Major facilitator superfamily (MFS) profile domain-containing protein</fullName>
    </recommendedName>
</protein>
<dbReference type="InterPro" id="IPR011701">
    <property type="entry name" value="MFS"/>
</dbReference>
<evidence type="ECO:0000256" key="4">
    <source>
        <dbReference type="ARBA" id="ARBA00022989"/>
    </source>
</evidence>
<feature type="transmembrane region" description="Helical" evidence="7">
    <location>
        <begin position="113"/>
        <end position="132"/>
    </location>
</feature>
<accession>A0AAD5W0V6</accession>
<evidence type="ECO:0000259" key="8">
    <source>
        <dbReference type="PROSITE" id="PS50850"/>
    </source>
</evidence>
<dbReference type="FunFam" id="1.20.1250.20:FF:000013">
    <property type="entry name" value="MFS general substrate transporter"/>
    <property type="match status" value="1"/>
</dbReference>
<comment type="subcellular location">
    <subcellularLocation>
        <location evidence="1">Membrane</location>
        <topology evidence="1">Multi-pass membrane protein</topology>
    </subcellularLocation>
</comment>
<feature type="transmembrane region" description="Helical" evidence="7">
    <location>
        <begin position="175"/>
        <end position="195"/>
    </location>
</feature>
<dbReference type="Proteomes" id="UP001213000">
    <property type="component" value="Unassembled WGS sequence"/>
</dbReference>
<keyword evidence="10" id="KW-1185">Reference proteome</keyword>
<evidence type="ECO:0000256" key="3">
    <source>
        <dbReference type="ARBA" id="ARBA00022692"/>
    </source>
</evidence>
<dbReference type="GO" id="GO:0022857">
    <property type="term" value="F:transmembrane transporter activity"/>
    <property type="evidence" value="ECO:0007669"/>
    <property type="project" value="InterPro"/>
</dbReference>
<feature type="transmembrane region" description="Helical" evidence="7">
    <location>
        <begin position="144"/>
        <end position="163"/>
    </location>
</feature>
<dbReference type="PANTHER" id="PTHR43791:SF6">
    <property type="entry name" value="TRANSPORTER, PUTATIVE (AFU_ORTHOLOGUE AFUA_1G16690)-RELATED"/>
    <property type="match status" value="1"/>
</dbReference>
<feature type="transmembrane region" description="Helical" evidence="7">
    <location>
        <begin position="207"/>
        <end position="229"/>
    </location>
</feature>
<dbReference type="EMBL" id="JANIEX010000044">
    <property type="protein sequence ID" value="KAJ3575204.1"/>
    <property type="molecule type" value="Genomic_DNA"/>
</dbReference>
<dbReference type="InterPro" id="IPR020846">
    <property type="entry name" value="MFS_dom"/>
</dbReference>
<dbReference type="Pfam" id="PF07690">
    <property type="entry name" value="MFS_1"/>
    <property type="match status" value="1"/>
</dbReference>
<feature type="transmembrane region" description="Helical" evidence="7">
    <location>
        <begin position="437"/>
        <end position="454"/>
    </location>
</feature>
<dbReference type="Gene3D" id="1.20.1250.20">
    <property type="entry name" value="MFS general substrate transporter like domains"/>
    <property type="match status" value="2"/>
</dbReference>
<dbReference type="FunFam" id="1.20.1250.20:FF:000057">
    <property type="entry name" value="MFS general substrate transporter"/>
    <property type="match status" value="1"/>
</dbReference>
<comment type="caution">
    <text evidence="9">The sequence shown here is derived from an EMBL/GenBank/DDBJ whole genome shotgun (WGS) entry which is preliminary data.</text>
</comment>
<feature type="transmembrane region" description="Helical" evidence="7">
    <location>
        <begin position="347"/>
        <end position="366"/>
    </location>
</feature>
<evidence type="ECO:0000256" key="2">
    <source>
        <dbReference type="ARBA" id="ARBA00022448"/>
    </source>
</evidence>
<keyword evidence="2" id="KW-0813">Transport</keyword>
<keyword evidence="4 7" id="KW-1133">Transmembrane helix</keyword>
<feature type="transmembrane region" description="Helical" evidence="7">
    <location>
        <begin position="314"/>
        <end position="335"/>
    </location>
</feature>
<dbReference type="PANTHER" id="PTHR43791">
    <property type="entry name" value="PERMEASE-RELATED"/>
    <property type="match status" value="1"/>
</dbReference>
<dbReference type="InterPro" id="IPR036259">
    <property type="entry name" value="MFS_trans_sf"/>
</dbReference>
<evidence type="ECO:0000256" key="7">
    <source>
        <dbReference type="SAM" id="Phobius"/>
    </source>
</evidence>
<gene>
    <name evidence="9" type="ORF">NP233_g1256</name>
</gene>
<feature type="transmembrane region" description="Helical" evidence="7">
    <location>
        <begin position="83"/>
        <end position="101"/>
    </location>
</feature>
<proteinExistence type="predicted"/>
<keyword evidence="5 7" id="KW-0472">Membrane</keyword>
<feature type="transmembrane region" description="Helical" evidence="7">
    <location>
        <begin position="282"/>
        <end position="302"/>
    </location>
</feature>
<reference evidence="9" key="1">
    <citation type="submission" date="2022-07" db="EMBL/GenBank/DDBJ databases">
        <title>Genome Sequence of Leucocoprinus birnbaumii.</title>
        <authorList>
            <person name="Buettner E."/>
        </authorList>
    </citation>
    <scope>NUCLEOTIDE SEQUENCE</scope>
    <source>
        <strain evidence="9">VT141</strain>
    </source>
</reference>
<sequence length="482" mass="54118">MALSISSNDKSPEDSNIELSKDAESTQDDFKRLERKLIRTLDLRSIMFMFIFVFNYIDRTNIASARLGGFEKELHLDASKQQFQTLLSIYYAGYIFMMIPSNMFLHKLGRPSIYLPACSVMWSIISICTGFTHNFTGALLCRFFLGFVEAAFLPGALFTLSSWYTRAELGLRTSIMWVGLLVAIPFGQLLASGILDTMNNVGGYSAWRWIFFIEGTVSFVIAIPAFFILPDFLNSESSKRWLDPVLLQVAEKRKTEEMVDLAKIPDVSQREGFMMAIKDWRVWWFALAVGAYQLTQGYYNYFPTIAATLGYNTTISLLLAAPPGIISAIFTYFVSRHSDKVQKRFPHIVLSLGISVIGLIMAMSSMKFAVRYTAMFIMQAIPAGFVVILAWVGNTITTPPAKKAVALGLIVAISQLGSFAGAYVFPTRWGPRYTNSFGITIGCAIFTILLCLVLRMHLASENKKSEAAMKQNPELRPYIYQL</sequence>
<dbReference type="GO" id="GO:0016020">
    <property type="term" value="C:membrane"/>
    <property type="evidence" value="ECO:0007669"/>
    <property type="project" value="UniProtKB-SubCell"/>
</dbReference>
<name>A0AAD5W0V6_9AGAR</name>
<organism evidence="9 10">
    <name type="scientific">Leucocoprinus birnbaumii</name>
    <dbReference type="NCBI Taxonomy" id="56174"/>
    <lineage>
        <taxon>Eukaryota</taxon>
        <taxon>Fungi</taxon>
        <taxon>Dikarya</taxon>
        <taxon>Basidiomycota</taxon>
        <taxon>Agaricomycotina</taxon>
        <taxon>Agaricomycetes</taxon>
        <taxon>Agaricomycetidae</taxon>
        <taxon>Agaricales</taxon>
        <taxon>Agaricineae</taxon>
        <taxon>Agaricaceae</taxon>
        <taxon>Leucocoprinus</taxon>
    </lineage>
</organism>
<feature type="transmembrane region" description="Helical" evidence="7">
    <location>
        <begin position="404"/>
        <end position="425"/>
    </location>
</feature>